<proteinExistence type="predicted"/>
<dbReference type="PANTHER" id="PTHR35332">
    <property type="entry name" value="REGULATION OF ENOLASE PROTEIN 1"/>
    <property type="match status" value="1"/>
</dbReference>
<dbReference type="RefSeq" id="WP_055218940.1">
    <property type="nucleotide sequence ID" value="NZ_JAAINQ010000007.1"/>
</dbReference>
<sequence>MDFSWLNESELKREEEGKLVIFAPAGTDFFCNNGTVSEEGITPESLHNAPYYYTEIEGDFVLTVKVSHDFKDIYDSSSLMVMEDLDNWAKSCFEKTDFGTHAAVSVVTKQGYSDDANGSNISGNTAWLKICRVKNSFAFHYSEDGIHYFMTRFFNLSGKKTVKVGLLAQAPQGNGGNRIYEDLHIEKKTVKNIRFGE</sequence>
<dbReference type="InterPro" id="IPR009784">
    <property type="entry name" value="DUF1349"/>
</dbReference>
<organism evidence="1 2">
    <name type="scientific">Fusicatenibacter saccharivorans</name>
    <dbReference type="NCBI Taxonomy" id="1150298"/>
    <lineage>
        <taxon>Bacteria</taxon>
        <taxon>Bacillati</taxon>
        <taxon>Bacillota</taxon>
        <taxon>Clostridia</taxon>
        <taxon>Lachnospirales</taxon>
        <taxon>Lachnospiraceae</taxon>
        <taxon>Fusicatenibacter</taxon>
    </lineage>
</organism>
<protein>
    <submittedName>
        <fullName evidence="1">DUF1349 domain-containing protein</fullName>
    </submittedName>
</protein>
<dbReference type="Proteomes" id="UP000737612">
    <property type="component" value="Unassembled WGS sequence"/>
</dbReference>
<dbReference type="PANTHER" id="PTHR35332:SF2">
    <property type="entry name" value="REGULATION OF ENOLASE PROTEIN 1"/>
    <property type="match status" value="1"/>
</dbReference>
<dbReference type="Gene3D" id="2.60.120.200">
    <property type="match status" value="1"/>
</dbReference>
<accession>A0A174NWD1</accession>
<dbReference type="OrthoDB" id="9808724at2"/>
<comment type="caution">
    <text evidence="1">The sequence shown here is derived from an EMBL/GenBank/DDBJ whole genome shotgun (WGS) entry which is preliminary data.</text>
</comment>
<gene>
    <name evidence="1" type="ORF">JTJ23_00360</name>
</gene>
<dbReference type="Pfam" id="PF07081">
    <property type="entry name" value="DUF1349"/>
    <property type="match status" value="1"/>
</dbReference>
<dbReference type="SUPFAM" id="SSF49899">
    <property type="entry name" value="Concanavalin A-like lectins/glucanases"/>
    <property type="match status" value="1"/>
</dbReference>
<reference evidence="1" key="1">
    <citation type="submission" date="2021-02" db="EMBL/GenBank/DDBJ databases">
        <title>Metagenome-assembled genomes from human diarrheal sample B26.</title>
        <authorList>
            <person name="Ateba T.P."/>
            <person name="Alayande K.A."/>
            <person name="Mwanza M."/>
        </authorList>
    </citation>
    <scope>NUCLEOTIDE SEQUENCE</scope>
    <source>
        <strain evidence="1">06WH</strain>
    </source>
</reference>
<dbReference type="AlphaFoldDB" id="A0A174NWD1"/>
<evidence type="ECO:0000313" key="1">
    <source>
        <dbReference type="EMBL" id="MBN2952060.1"/>
    </source>
</evidence>
<evidence type="ECO:0000313" key="2">
    <source>
        <dbReference type="Proteomes" id="UP000737612"/>
    </source>
</evidence>
<dbReference type="InterPro" id="IPR013320">
    <property type="entry name" value="ConA-like_dom_sf"/>
</dbReference>
<name>A0A174NWD1_9FIRM</name>
<dbReference type="EMBL" id="JAFHBD010000002">
    <property type="protein sequence ID" value="MBN2952060.1"/>
    <property type="molecule type" value="Genomic_DNA"/>
</dbReference>